<evidence type="ECO:0008006" key="5">
    <source>
        <dbReference type="Google" id="ProtNLM"/>
    </source>
</evidence>
<dbReference type="PANTHER" id="PTHR38448:SF2">
    <property type="entry name" value="REGULATORY PROTEIN YLBF"/>
    <property type="match status" value="1"/>
</dbReference>
<dbReference type="AlphaFoldDB" id="A0A1I4LJA8"/>
<evidence type="ECO:0000313" key="3">
    <source>
        <dbReference type="Proteomes" id="UP000195024"/>
    </source>
</evidence>
<dbReference type="EMBL" id="BJWA01000002">
    <property type="protein sequence ID" value="GEL79326.1"/>
    <property type="molecule type" value="Genomic_DNA"/>
</dbReference>
<comment type="caution">
    <text evidence="2">The sequence shown here is derived from an EMBL/GenBank/DDBJ whole genome shotgun (WGS) entry which is preliminary data.</text>
</comment>
<evidence type="ECO:0000313" key="4">
    <source>
        <dbReference type="Proteomes" id="UP000321175"/>
    </source>
</evidence>
<dbReference type="Pfam" id="PF06133">
    <property type="entry name" value="Com_YlbF"/>
    <property type="match status" value="1"/>
</dbReference>
<reference evidence="2 3" key="1">
    <citation type="submission" date="2017-05" db="EMBL/GenBank/DDBJ databases">
        <title>The Genome Sequence of Enterococcus mundtii 6B1_DIV0119.</title>
        <authorList>
            <consortium name="The Broad Institute Genomics Platform"/>
            <consortium name="The Broad Institute Genomic Center for Infectious Diseases"/>
            <person name="Earl A."/>
            <person name="Manson A."/>
            <person name="Schwartman J."/>
            <person name="Gilmore M."/>
            <person name="Abouelleil A."/>
            <person name="Cao P."/>
            <person name="Chapman S."/>
            <person name="Cusick C."/>
            <person name="Shea T."/>
            <person name="Young S."/>
            <person name="Neafsey D."/>
            <person name="Nusbaum C."/>
            <person name="Birren B."/>
        </authorList>
    </citation>
    <scope>NUCLEOTIDE SEQUENCE [LARGE SCALE GENOMIC DNA]</scope>
    <source>
        <strain evidence="2 3">6B1_DIV0119</strain>
    </source>
</reference>
<evidence type="ECO:0000313" key="2">
    <source>
        <dbReference type="EMBL" id="OTP27085.1"/>
    </source>
</evidence>
<dbReference type="Proteomes" id="UP000321175">
    <property type="component" value="Unassembled WGS sequence"/>
</dbReference>
<dbReference type="InterPro" id="IPR010368">
    <property type="entry name" value="Com_YlbF"/>
</dbReference>
<dbReference type="PANTHER" id="PTHR38448">
    <property type="entry name" value="REGULATORY PROTEIN YLBF-RELATED"/>
    <property type="match status" value="1"/>
</dbReference>
<name>A0A1I4LJA8_ENTMU</name>
<protein>
    <recommendedName>
        <fullName evidence="5">YlbF family regulator</fullName>
    </recommendedName>
</protein>
<dbReference type="Gene3D" id="1.20.1500.10">
    <property type="entry name" value="YheA/YmcA-like"/>
    <property type="match status" value="1"/>
</dbReference>
<sequence>MKAVIINEELFELEDQCHQLVQTIVTSEMMEQYLKTKKEMETSINVNQLKNDFIVSRQAFEEISPYGKYVPEFREKQRTVRQAKRQLDLNEEVAAFRISETELQKILDSIGKQLAHTISTEIKISAGSPFFEKSEGCGGNCHGHRK</sequence>
<proteinExistence type="predicted"/>
<dbReference type="Proteomes" id="UP000195024">
    <property type="component" value="Unassembled WGS sequence"/>
</dbReference>
<organism evidence="2 3">
    <name type="scientific">Enterococcus mundtii</name>
    <dbReference type="NCBI Taxonomy" id="53346"/>
    <lineage>
        <taxon>Bacteria</taxon>
        <taxon>Bacillati</taxon>
        <taxon>Bacillota</taxon>
        <taxon>Bacilli</taxon>
        <taxon>Lactobacillales</taxon>
        <taxon>Enterococcaceae</taxon>
        <taxon>Enterococcus</taxon>
    </lineage>
</organism>
<dbReference type="EMBL" id="NGMS01000001">
    <property type="protein sequence ID" value="OTP27085.1"/>
    <property type="molecule type" value="Genomic_DNA"/>
</dbReference>
<dbReference type="SUPFAM" id="SSF158622">
    <property type="entry name" value="YheA/YmcA-like"/>
    <property type="match status" value="1"/>
</dbReference>
<dbReference type="InterPro" id="IPR052767">
    <property type="entry name" value="Bact_com_dev_regulator"/>
</dbReference>
<reference evidence="1 4" key="2">
    <citation type="submission" date="2019-07" db="EMBL/GenBank/DDBJ databases">
        <title>Whole genome shotgun sequence of Enterococcus mundtii NBRC 100490.</title>
        <authorList>
            <person name="Hosoyama A."/>
            <person name="Uohara A."/>
            <person name="Ohji S."/>
            <person name="Ichikawa N."/>
        </authorList>
    </citation>
    <scope>NUCLEOTIDE SEQUENCE [LARGE SCALE GENOMIC DNA]</scope>
    <source>
        <strain evidence="1 4">NBRC 100490</strain>
    </source>
</reference>
<gene>
    <name evidence="2" type="ORF">A5802_000820</name>
    <name evidence="1" type="ORF">EMU01_04700</name>
</gene>
<dbReference type="InterPro" id="IPR023378">
    <property type="entry name" value="YheA/YmcA-like_dom_sf"/>
</dbReference>
<evidence type="ECO:0000313" key="1">
    <source>
        <dbReference type="EMBL" id="GEL79326.1"/>
    </source>
</evidence>
<keyword evidence="4" id="KW-1185">Reference proteome</keyword>
<accession>A0A1I4LJA8</accession>